<dbReference type="InterPro" id="IPR040521">
    <property type="entry name" value="KDZ"/>
</dbReference>
<organism evidence="3 4">
    <name type="scientific">Crepidotus variabilis</name>
    <dbReference type="NCBI Taxonomy" id="179855"/>
    <lineage>
        <taxon>Eukaryota</taxon>
        <taxon>Fungi</taxon>
        <taxon>Dikarya</taxon>
        <taxon>Basidiomycota</taxon>
        <taxon>Agaricomycotina</taxon>
        <taxon>Agaricomycetes</taxon>
        <taxon>Agaricomycetidae</taxon>
        <taxon>Agaricales</taxon>
        <taxon>Agaricineae</taxon>
        <taxon>Crepidotaceae</taxon>
        <taxon>Crepidotus</taxon>
    </lineage>
</organism>
<evidence type="ECO:0000313" key="4">
    <source>
        <dbReference type="Proteomes" id="UP000807306"/>
    </source>
</evidence>
<dbReference type="OrthoDB" id="3214502at2759"/>
<dbReference type="Pfam" id="PF18758">
    <property type="entry name" value="KDZ"/>
    <property type="match status" value="1"/>
</dbReference>
<proteinExistence type="predicted"/>
<gene>
    <name evidence="3" type="ORF">CPB83DRAFT_777307</name>
</gene>
<reference evidence="3" key="1">
    <citation type="submission" date="2020-11" db="EMBL/GenBank/DDBJ databases">
        <authorList>
            <consortium name="DOE Joint Genome Institute"/>
            <person name="Ahrendt S."/>
            <person name="Riley R."/>
            <person name="Andreopoulos W."/>
            <person name="Labutti K."/>
            <person name="Pangilinan J."/>
            <person name="Ruiz-Duenas F.J."/>
            <person name="Barrasa J.M."/>
            <person name="Sanchez-Garcia M."/>
            <person name="Camarero S."/>
            <person name="Miyauchi S."/>
            <person name="Serrano A."/>
            <person name="Linde D."/>
            <person name="Babiker R."/>
            <person name="Drula E."/>
            <person name="Ayuso-Fernandez I."/>
            <person name="Pacheco R."/>
            <person name="Padilla G."/>
            <person name="Ferreira P."/>
            <person name="Barriuso J."/>
            <person name="Kellner H."/>
            <person name="Castanera R."/>
            <person name="Alfaro M."/>
            <person name="Ramirez L."/>
            <person name="Pisabarro A.G."/>
            <person name="Kuo A."/>
            <person name="Tritt A."/>
            <person name="Lipzen A."/>
            <person name="He G."/>
            <person name="Yan M."/>
            <person name="Ng V."/>
            <person name="Cullen D."/>
            <person name="Martin F."/>
            <person name="Rosso M.-N."/>
            <person name="Henrissat B."/>
            <person name="Hibbett D."/>
            <person name="Martinez A.T."/>
            <person name="Grigoriev I.V."/>
        </authorList>
    </citation>
    <scope>NUCLEOTIDE SEQUENCE</scope>
    <source>
        <strain evidence="3">CBS 506.95</strain>
    </source>
</reference>
<name>A0A9P6JIN2_9AGAR</name>
<feature type="compositionally biased region" description="Acidic residues" evidence="1">
    <location>
        <begin position="870"/>
        <end position="895"/>
    </location>
</feature>
<accession>A0A9P6JIN2</accession>
<feature type="region of interest" description="Disordered" evidence="1">
    <location>
        <begin position="860"/>
        <end position="909"/>
    </location>
</feature>
<dbReference type="Pfam" id="PF18803">
    <property type="entry name" value="CxC2"/>
    <property type="match status" value="1"/>
</dbReference>
<dbReference type="InterPro" id="IPR041457">
    <property type="entry name" value="CxC2_KDZ-assoc"/>
</dbReference>
<dbReference type="Proteomes" id="UP000807306">
    <property type="component" value="Unassembled WGS sequence"/>
</dbReference>
<evidence type="ECO:0000313" key="3">
    <source>
        <dbReference type="EMBL" id="KAF9522288.1"/>
    </source>
</evidence>
<evidence type="ECO:0000259" key="2">
    <source>
        <dbReference type="Pfam" id="PF18803"/>
    </source>
</evidence>
<dbReference type="AlphaFoldDB" id="A0A9P6JIN2"/>
<feature type="domain" description="CxC2-like cysteine cluster KDZ transposase-associated" evidence="2">
    <location>
        <begin position="11"/>
        <end position="116"/>
    </location>
</feature>
<sequence>WTGVRFKRVSLKSMGLRIQLNHSGLYCTNATACHLSMTVLHTNGLHEVAFDYCGCDRAIPQHLQLFRRQFYPASQINVQTCASFELLNFLHKLALTMKASTYDFYRALEHLTDSSGLSKKKYRYRALFRMILQWRHLKLLLRGGRAHAVDGVAGTKAGELAIRCPSCPYPGVNLPEDWDKAPPEFQFLYTMFACMDANFRLKNQLVSNYSQDPGLGTGWAYMVPRVPYEQYVLSRANDEDISTCVGLQALAQANNRFSKGLRYTGVGGVFCGRSEMVLPNGIGNLQKGERYCNMDYIFGAAIQACVLPIILISYDIACQWFVNLASRMADHWPEQLCRSTPTKFIPAIPKLHEPMHKKKKHQVFSLNFIKGVGDSDFECPEHFWAGHNGLGNATKSQGPGSRHDVLDDHFQFWNWLKYILLGTTLMRRYRKEIAERNIQDTVRKWETMCVAWDLDEYPKTQKNPYDVPSAGMTEAKAKKELAAEEERRLADGGDSLHATSASTFIIMGLDIEDSQNQLTNRIRVWEQLLLLYMPGLLQYQADLRTSTGNSPNVAEHPEDIELCLPSRLPKDQRRRICQEGLPRIEEKLRTAQCFDALDTIRNTLKMKTRLVKFKNKNVRGQRAGTRSRAIIDRVHERARISAQKYRAARAAKVELSGRGDWENDLRVLIDADIRGYQDPEQLRVRQGRRGTLDDNQLATETNNPDMVDQAEETDEFTLFTEERSRRDGTGETRRTLSWIWSTSHGMDSPDNENDDFLRSEWAKSRARAARFTEEVLLLREEMRRTLAFLEWMARWWDGLKSNRSGDGGLNEGLSAYATRQADLQRALAASFQTTWQKPLAEGATPIVLDVHSISADPNVMAENQGASEHGEEDEGEEEEIEDDDEEEEEDEEDHLEYEQGLAEDLNLYV</sequence>
<dbReference type="EMBL" id="MU157952">
    <property type="protein sequence ID" value="KAF9522288.1"/>
    <property type="molecule type" value="Genomic_DNA"/>
</dbReference>
<feature type="non-terminal residue" evidence="3">
    <location>
        <position position="1"/>
    </location>
</feature>
<keyword evidence="4" id="KW-1185">Reference proteome</keyword>
<comment type="caution">
    <text evidence="3">The sequence shown here is derived from an EMBL/GenBank/DDBJ whole genome shotgun (WGS) entry which is preliminary data.</text>
</comment>
<evidence type="ECO:0000256" key="1">
    <source>
        <dbReference type="SAM" id="MobiDB-lite"/>
    </source>
</evidence>
<protein>
    <recommendedName>
        <fullName evidence="2">CxC2-like cysteine cluster KDZ transposase-associated domain-containing protein</fullName>
    </recommendedName>
</protein>